<dbReference type="EMBL" id="NEXC01000049">
    <property type="protein sequence ID" value="PSN82834.1"/>
    <property type="molecule type" value="Genomic_DNA"/>
</dbReference>
<reference evidence="7 8" key="1">
    <citation type="submission" date="2017-04" db="EMBL/GenBank/DDBJ databases">
        <title>Novel microbial lineages endemic to geothermal iron-oxide mats fill important gaps in the evolutionary history of Archaea.</title>
        <authorList>
            <person name="Jay Z.J."/>
            <person name="Beam J.P."/>
            <person name="Dlakic M."/>
            <person name="Rusch D.B."/>
            <person name="Kozubal M.A."/>
            <person name="Inskeep W.P."/>
        </authorList>
    </citation>
    <scope>NUCLEOTIDE SEQUENCE [LARGE SCALE GENOMIC DNA]</scope>
    <source>
        <strain evidence="7">OSP_D</strain>
    </source>
</reference>
<evidence type="ECO:0000313" key="8">
    <source>
        <dbReference type="Proteomes" id="UP000240880"/>
    </source>
</evidence>
<protein>
    <submittedName>
        <fullName evidence="7">MFS transporter</fullName>
    </submittedName>
</protein>
<feature type="transmembrane region" description="Helical" evidence="5">
    <location>
        <begin position="241"/>
        <end position="262"/>
    </location>
</feature>
<feature type="transmembrane region" description="Helical" evidence="5">
    <location>
        <begin position="391"/>
        <end position="414"/>
    </location>
</feature>
<feature type="transmembrane region" description="Helical" evidence="5">
    <location>
        <begin position="274"/>
        <end position="295"/>
    </location>
</feature>
<keyword evidence="3" id="KW-1003">Cell membrane</keyword>
<keyword evidence="4" id="KW-0769">Symport</keyword>
<feature type="transmembrane region" description="Helical" evidence="5">
    <location>
        <begin position="153"/>
        <end position="170"/>
    </location>
</feature>
<feature type="transmembrane region" description="Helical" evidence="5">
    <location>
        <begin position="47"/>
        <end position="67"/>
    </location>
</feature>
<dbReference type="Proteomes" id="UP000240880">
    <property type="component" value="Unassembled WGS sequence"/>
</dbReference>
<dbReference type="InterPro" id="IPR020846">
    <property type="entry name" value="MFS_dom"/>
</dbReference>
<name>A0A2R6A8X1_9ARCH</name>
<feature type="transmembrane region" description="Helical" evidence="5">
    <location>
        <begin position="79"/>
        <end position="99"/>
    </location>
</feature>
<feature type="transmembrane region" description="Helical" evidence="5">
    <location>
        <begin position="302"/>
        <end position="321"/>
    </location>
</feature>
<dbReference type="PROSITE" id="PS50850">
    <property type="entry name" value="MFS"/>
    <property type="match status" value="1"/>
</dbReference>
<keyword evidence="2" id="KW-0813">Transport</keyword>
<accession>A0A2R6A8X1</accession>
<dbReference type="Pfam" id="PF07690">
    <property type="entry name" value="MFS_1"/>
    <property type="match status" value="1"/>
</dbReference>
<dbReference type="AlphaFoldDB" id="A0A2R6A8X1"/>
<feature type="transmembrane region" description="Helical" evidence="5">
    <location>
        <begin position="366"/>
        <end position="385"/>
    </location>
</feature>
<sequence length="429" mass="47314">MEVIQRVDFARWGKAHWAIFASTAIGYFMWGVIGSLAYLAYPQVKAVWFLVLPILSQLAGDLGFSWISDKALGRKSTFYLTMFTYGLGSLILAISALYFSASRYFVYLATLGIVLGLLGVEGEVPVALSYIAEIMPLKFRDKMLVLSPNFDNLGAMVAALLGYITFGYTHSTIVEIRALALFSLTLVLVALVLRYVVPESIRWLDVKGLKERVLSEAKKIPQGSPIEVRSVQKRVSLWKRFAYLVAISVSQYLTYGLMAFVVADYYFSGNAVNFIIFLANLAATLAGVFAAFVLTKLSTRSLSLLSYVGGALSMVPIYLLVSVSTGSLFYPLFYSLLSLNMAFSEFAWAVRTILEPTLMPTSKRAFLIGLIRVAPMVSYSVSVYYTSTLSLTSTVLFNALLWGVGGISALVWSLKGYDVNLVPLEQTSR</sequence>
<dbReference type="InterPro" id="IPR036259">
    <property type="entry name" value="MFS_trans_sf"/>
</dbReference>
<evidence type="ECO:0000313" key="7">
    <source>
        <dbReference type="EMBL" id="PSN82834.1"/>
    </source>
</evidence>
<feature type="transmembrane region" description="Helical" evidence="5">
    <location>
        <begin position="333"/>
        <end position="354"/>
    </location>
</feature>
<gene>
    <name evidence="7" type="ORF">B9Q01_06815</name>
</gene>
<evidence type="ECO:0000256" key="4">
    <source>
        <dbReference type="ARBA" id="ARBA00022847"/>
    </source>
</evidence>
<dbReference type="PANTHER" id="PTHR43528:SF1">
    <property type="entry name" value="ALPHA-KETOGLUTARATE PERMEASE"/>
    <property type="match status" value="1"/>
</dbReference>
<feature type="transmembrane region" description="Helical" evidence="5">
    <location>
        <begin position="176"/>
        <end position="197"/>
    </location>
</feature>
<keyword evidence="5" id="KW-1133">Transmembrane helix</keyword>
<dbReference type="GO" id="GO:0015293">
    <property type="term" value="F:symporter activity"/>
    <property type="evidence" value="ECO:0007669"/>
    <property type="project" value="UniProtKB-KW"/>
</dbReference>
<comment type="subcellular location">
    <subcellularLocation>
        <location evidence="1">Cell membrane</location>
        <topology evidence="1">Multi-pass membrane protein</topology>
    </subcellularLocation>
</comment>
<evidence type="ECO:0000259" key="6">
    <source>
        <dbReference type="PROSITE" id="PS50850"/>
    </source>
</evidence>
<comment type="caution">
    <text evidence="7">The sequence shown here is derived from an EMBL/GenBank/DDBJ whole genome shotgun (WGS) entry which is preliminary data.</text>
</comment>
<dbReference type="SUPFAM" id="SSF103473">
    <property type="entry name" value="MFS general substrate transporter"/>
    <property type="match status" value="1"/>
</dbReference>
<dbReference type="PANTHER" id="PTHR43528">
    <property type="entry name" value="ALPHA-KETOGLUTARATE PERMEASE"/>
    <property type="match status" value="1"/>
</dbReference>
<dbReference type="GO" id="GO:0005886">
    <property type="term" value="C:plasma membrane"/>
    <property type="evidence" value="ECO:0007669"/>
    <property type="project" value="UniProtKB-SubCell"/>
</dbReference>
<keyword evidence="5" id="KW-0472">Membrane</keyword>
<dbReference type="Gene3D" id="1.20.1250.20">
    <property type="entry name" value="MFS general substrate transporter like domains"/>
    <property type="match status" value="1"/>
</dbReference>
<evidence type="ECO:0000256" key="2">
    <source>
        <dbReference type="ARBA" id="ARBA00022448"/>
    </source>
</evidence>
<evidence type="ECO:0000256" key="1">
    <source>
        <dbReference type="ARBA" id="ARBA00004651"/>
    </source>
</evidence>
<dbReference type="InterPro" id="IPR011701">
    <property type="entry name" value="MFS"/>
</dbReference>
<feature type="domain" description="Major facilitator superfamily (MFS) profile" evidence="6">
    <location>
        <begin position="1"/>
        <end position="417"/>
    </location>
</feature>
<dbReference type="InterPro" id="IPR051084">
    <property type="entry name" value="H+-coupled_symporters"/>
</dbReference>
<keyword evidence="5" id="KW-0812">Transmembrane</keyword>
<organism evidence="7 8">
    <name type="scientific">Candidatus Marsarchaeota G1 archaeon OSP_D</name>
    <dbReference type="NCBI Taxonomy" id="1978155"/>
    <lineage>
        <taxon>Archaea</taxon>
        <taxon>Candidatus Marsarchaeota</taxon>
        <taxon>Candidatus Marsarchaeota group 1</taxon>
    </lineage>
</organism>
<feature type="transmembrane region" description="Helical" evidence="5">
    <location>
        <begin position="105"/>
        <end position="132"/>
    </location>
</feature>
<evidence type="ECO:0000256" key="5">
    <source>
        <dbReference type="SAM" id="Phobius"/>
    </source>
</evidence>
<evidence type="ECO:0000256" key="3">
    <source>
        <dbReference type="ARBA" id="ARBA00022475"/>
    </source>
</evidence>
<feature type="transmembrane region" description="Helical" evidence="5">
    <location>
        <begin position="15"/>
        <end position="41"/>
    </location>
</feature>
<proteinExistence type="predicted"/>